<sequence length="126" mass="14150">MTSRDFAKGLEDHLYLGESIDDLVTLIDIFTVQRGIQHNTKPNTGDFLFSAAILCVILTPCKPPGYRKSAVALRKAFAGIANSRIKQEQFRNAISEEALDLQTIAQLVTTEFNQMFHLRPGNYIYS</sequence>
<evidence type="ECO:0000313" key="1">
    <source>
        <dbReference type="EMBL" id="KKO44722.1"/>
    </source>
</evidence>
<name>A0A0M2V1K2_9GAMM</name>
<organism evidence="1 2">
    <name type="scientific">Arsukibacterium ikkense</name>
    <dbReference type="NCBI Taxonomy" id="336831"/>
    <lineage>
        <taxon>Bacteria</taxon>
        <taxon>Pseudomonadati</taxon>
        <taxon>Pseudomonadota</taxon>
        <taxon>Gammaproteobacteria</taxon>
        <taxon>Chromatiales</taxon>
        <taxon>Chromatiaceae</taxon>
        <taxon>Arsukibacterium</taxon>
    </lineage>
</organism>
<proteinExistence type="predicted"/>
<dbReference type="RefSeq" id="WP_046558394.1">
    <property type="nucleotide sequence ID" value="NZ_LAHO01000014.1"/>
</dbReference>
<dbReference type="EMBL" id="LAHO01000014">
    <property type="protein sequence ID" value="KKO44722.1"/>
    <property type="molecule type" value="Genomic_DNA"/>
</dbReference>
<gene>
    <name evidence="1" type="ORF">WG68_14355</name>
</gene>
<evidence type="ECO:0000313" key="2">
    <source>
        <dbReference type="Proteomes" id="UP000034228"/>
    </source>
</evidence>
<dbReference type="AlphaFoldDB" id="A0A0M2V1K2"/>
<reference evidence="1 2" key="1">
    <citation type="submission" date="2015-03" db="EMBL/GenBank/DDBJ databases">
        <title>Draft genome sequences of two protease-producing strains of Arsukibacterium isolated from two cold and alkaline environments.</title>
        <authorList>
            <person name="Lylloff J.E."/>
            <person name="Skov L.B."/>
            <person name="Jepsen M."/>
            <person name="Hallin P.F."/>
            <person name="Sorensen S.J."/>
            <person name="Stougaard P."/>
            <person name="Glaring M.A."/>
        </authorList>
    </citation>
    <scope>NUCLEOTIDE SEQUENCE [LARGE SCALE GENOMIC DNA]</scope>
    <source>
        <strain evidence="1 2">GCM72</strain>
    </source>
</reference>
<protein>
    <submittedName>
        <fullName evidence="1">Uncharacterized protein</fullName>
    </submittedName>
</protein>
<accession>A0A0M2V1K2</accession>
<comment type="caution">
    <text evidence="1">The sequence shown here is derived from an EMBL/GenBank/DDBJ whole genome shotgun (WGS) entry which is preliminary data.</text>
</comment>
<keyword evidence="2" id="KW-1185">Reference proteome</keyword>
<dbReference type="Proteomes" id="UP000034228">
    <property type="component" value="Unassembled WGS sequence"/>
</dbReference>